<evidence type="ECO:0000256" key="2">
    <source>
        <dbReference type="ARBA" id="ARBA00007532"/>
    </source>
</evidence>
<feature type="binding site" evidence="12">
    <location>
        <position position="58"/>
    </location>
    <ligand>
        <name>FAD</name>
        <dbReference type="ChEBI" id="CHEBI:57692"/>
    </ligand>
</feature>
<comment type="subcellular location">
    <subcellularLocation>
        <location evidence="1">Cytoplasm</location>
    </subcellularLocation>
</comment>
<dbReference type="GO" id="GO:0005737">
    <property type="term" value="C:cytoplasm"/>
    <property type="evidence" value="ECO:0007669"/>
    <property type="project" value="UniProtKB-SubCell"/>
</dbReference>
<feature type="active site" description="Proton acceptor" evidence="11">
    <location>
        <position position="454"/>
    </location>
</feature>
<evidence type="ECO:0000256" key="9">
    <source>
        <dbReference type="ARBA" id="ARBA00023027"/>
    </source>
</evidence>
<dbReference type="OrthoDB" id="178496at2"/>
<dbReference type="InterPro" id="IPR004099">
    <property type="entry name" value="Pyr_nucl-diS_OxRdtase_dimer"/>
</dbReference>
<feature type="binding site" evidence="12">
    <location>
        <begin position="190"/>
        <end position="197"/>
    </location>
    <ligand>
        <name>NAD(+)</name>
        <dbReference type="ChEBI" id="CHEBI:57540"/>
    </ligand>
</feature>
<feature type="binding site" evidence="12">
    <location>
        <position position="281"/>
    </location>
    <ligand>
        <name>NAD(+)</name>
        <dbReference type="ChEBI" id="CHEBI:57540"/>
    </ligand>
</feature>
<feature type="domain" description="FAD/NAD(P)-binding" evidence="16">
    <location>
        <begin position="5"/>
        <end position="337"/>
    </location>
</feature>
<feature type="disulfide bond" description="Redox-active" evidence="13">
    <location>
        <begin position="49"/>
        <end position="54"/>
    </location>
</feature>
<evidence type="ECO:0000256" key="12">
    <source>
        <dbReference type="PIRSR" id="PIRSR000350-3"/>
    </source>
</evidence>
<dbReference type="PANTHER" id="PTHR22912">
    <property type="entry name" value="DISULFIDE OXIDOREDUCTASE"/>
    <property type="match status" value="1"/>
</dbReference>
<dbReference type="PIRSF" id="PIRSF000350">
    <property type="entry name" value="Mercury_reductase_MerA"/>
    <property type="match status" value="1"/>
</dbReference>
<organism evidence="17 18">
    <name type="scientific">Variovorax gossypii</name>
    <dbReference type="NCBI Taxonomy" id="1679495"/>
    <lineage>
        <taxon>Bacteria</taxon>
        <taxon>Pseudomonadati</taxon>
        <taxon>Pseudomonadota</taxon>
        <taxon>Betaproteobacteria</taxon>
        <taxon>Burkholderiales</taxon>
        <taxon>Comamonadaceae</taxon>
        <taxon>Variovorax</taxon>
    </lineage>
</organism>
<accession>A0A431TT07</accession>
<dbReference type="NCBIfam" id="TIGR01350">
    <property type="entry name" value="lipoamide_DH"/>
    <property type="match status" value="1"/>
</dbReference>
<keyword evidence="6 14" id="KW-0285">Flavoprotein</keyword>
<comment type="cofactor">
    <cofactor evidence="12 14">
        <name>FAD</name>
        <dbReference type="ChEBI" id="CHEBI:57692"/>
    </cofactor>
    <text evidence="12 14">Binds 1 FAD per subunit.</text>
</comment>
<proteinExistence type="inferred from homology"/>
<dbReference type="PRINTS" id="PR00368">
    <property type="entry name" value="FADPNR"/>
</dbReference>
<dbReference type="InterPro" id="IPR050151">
    <property type="entry name" value="Class-I_Pyr_Nuc-Dis_Oxidored"/>
</dbReference>
<reference evidence="17 18" key="1">
    <citation type="submission" date="2018-12" db="EMBL/GenBank/DDBJ databases">
        <title>The genome of Variovorax gossypii DSM 100435.</title>
        <authorList>
            <person name="Gao J."/>
            <person name="Sun J."/>
        </authorList>
    </citation>
    <scope>NUCLEOTIDE SEQUENCE [LARGE SCALE GENOMIC DNA]</scope>
    <source>
        <strain evidence="17 18">DSM 100435</strain>
    </source>
</reference>
<dbReference type="GO" id="GO:0006103">
    <property type="term" value="P:2-oxoglutarate metabolic process"/>
    <property type="evidence" value="ECO:0007669"/>
    <property type="project" value="TreeGrafter"/>
</dbReference>
<dbReference type="GO" id="GO:0050660">
    <property type="term" value="F:flavin adenine dinucleotide binding"/>
    <property type="evidence" value="ECO:0007669"/>
    <property type="project" value="InterPro"/>
</dbReference>
<keyword evidence="5" id="KW-0963">Cytoplasm</keyword>
<feature type="domain" description="Pyridine nucleotide-disulphide oxidoreductase dimerisation" evidence="15">
    <location>
        <begin position="356"/>
        <end position="465"/>
    </location>
</feature>
<evidence type="ECO:0000256" key="4">
    <source>
        <dbReference type="ARBA" id="ARBA00016961"/>
    </source>
</evidence>
<dbReference type="AlphaFoldDB" id="A0A431TT07"/>
<dbReference type="RefSeq" id="WP_093201598.1">
    <property type="nucleotide sequence ID" value="NZ_RXOE01000001.1"/>
</dbReference>
<evidence type="ECO:0000256" key="3">
    <source>
        <dbReference type="ARBA" id="ARBA00012608"/>
    </source>
</evidence>
<keyword evidence="12" id="KW-0547">Nucleotide-binding</keyword>
<evidence type="ECO:0000256" key="11">
    <source>
        <dbReference type="PIRSR" id="PIRSR000350-2"/>
    </source>
</evidence>
<dbReference type="InterPro" id="IPR023753">
    <property type="entry name" value="FAD/NAD-binding_dom"/>
</dbReference>
<comment type="similarity">
    <text evidence="2 14">Belongs to the class-I pyridine nucleotide-disulfide oxidoreductase family.</text>
</comment>
<keyword evidence="9 12" id="KW-0520">NAD</keyword>
<comment type="miscellaneous">
    <text evidence="14">The active site is a redox-active disulfide bond.</text>
</comment>
<protein>
    <recommendedName>
        <fullName evidence="4 14">Dihydrolipoyl dehydrogenase</fullName>
        <ecNumber evidence="3 14">1.8.1.4</ecNumber>
    </recommendedName>
</protein>
<comment type="catalytic activity">
    <reaction evidence="10 14">
        <text>N(6)-[(R)-dihydrolipoyl]-L-lysyl-[protein] + NAD(+) = N(6)-[(R)-lipoyl]-L-lysyl-[protein] + NADH + H(+)</text>
        <dbReference type="Rhea" id="RHEA:15045"/>
        <dbReference type="Rhea" id="RHEA-COMP:10474"/>
        <dbReference type="Rhea" id="RHEA-COMP:10475"/>
        <dbReference type="ChEBI" id="CHEBI:15378"/>
        <dbReference type="ChEBI" id="CHEBI:57540"/>
        <dbReference type="ChEBI" id="CHEBI:57945"/>
        <dbReference type="ChEBI" id="CHEBI:83099"/>
        <dbReference type="ChEBI" id="CHEBI:83100"/>
        <dbReference type="EC" id="1.8.1.4"/>
    </reaction>
</comment>
<dbReference type="InterPro" id="IPR036188">
    <property type="entry name" value="FAD/NAD-bd_sf"/>
</dbReference>
<dbReference type="Pfam" id="PF02852">
    <property type="entry name" value="Pyr_redox_dim"/>
    <property type="match status" value="1"/>
</dbReference>
<dbReference type="PRINTS" id="PR00411">
    <property type="entry name" value="PNDRDTASEI"/>
</dbReference>
<keyword evidence="18" id="KW-1185">Reference proteome</keyword>
<feature type="binding site" evidence="12">
    <location>
        <position position="322"/>
    </location>
    <ligand>
        <name>FAD</name>
        <dbReference type="ChEBI" id="CHEBI:57692"/>
    </ligand>
</feature>
<dbReference type="GO" id="GO:0004148">
    <property type="term" value="F:dihydrolipoyl dehydrogenase (NADH) activity"/>
    <property type="evidence" value="ECO:0007669"/>
    <property type="project" value="UniProtKB-EC"/>
</dbReference>
<keyword evidence="8 14" id="KW-0560">Oxidoreductase</keyword>
<evidence type="ECO:0000256" key="13">
    <source>
        <dbReference type="PIRSR" id="PIRSR000350-4"/>
    </source>
</evidence>
<dbReference type="Gene3D" id="3.50.50.60">
    <property type="entry name" value="FAD/NAD(P)-binding domain"/>
    <property type="match status" value="2"/>
</dbReference>
<gene>
    <name evidence="17" type="primary">lpdA</name>
    <name evidence="17" type="ORF">EJP69_05420</name>
</gene>
<evidence type="ECO:0000313" key="17">
    <source>
        <dbReference type="EMBL" id="RTQ37168.1"/>
    </source>
</evidence>
<evidence type="ECO:0000256" key="10">
    <source>
        <dbReference type="ARBA" id="ARBA00049187"/>
    </source>
</evidence>
<dbReference type="InterPro" id="IPR006258">
    <property type="entry name" value="Lipoamide_DH"/>
</dbReference>
<dbReference type="InterPro" id="IPR016156">
    <property type="entry name" value="FAD/NAD-linked_Rdtase_dimer_sf"/>
</dbReference>
<dbReference type="Proteomes" id="UP000267418">
    <property type="component" value="Unassembled WGS sequence"/>
</dbReference>
<evidence type="ECO:0000259" key="16">
    <source>
        <dbReference type="Pfam" id="PF07992"/>
    </source>
</evidence>
<evidence type="ECO:0000259" key="15">
    <source>
        <dbReference type="Pfam" id="PF02852"/>
    </source>
</evidence>
<evidence type="ECO:0000256" key="8">
    <source>
        <dbReference type="ARBA" id="ARBA00023002"/>
    </source>
</evidence>
<dbReference type="PANTHER" id="PTHR22912:SF224">
    <property type="entry name" value="DIHYDROLIPOYL DEHYDROGENASE"/>
    <property type="match status" value="1"/>
</dbReference>
<dbReference type="FunFam" id="3.30.390.30:FF:000001">
    <property type="entry name" value="Dihydrolipoyl dehydrogenase"/>
    <property type="match status" value="1"/>
</dbReference>
<keyword evidence="14" id="KW-0676">Redox-active center</keyword>
<evidence type="ECO:0000256" key="7">
    <source>
        <dbReference type="ARBA" id="ARBA00022827"/>
    </source>
</evidence>
<feature type="binding site" evidence="12">
    <location>
        <begin position="328"/>
        <end position="331"/>
    </location>
    <ligand>
        <name>FAD</name>
        <dbReference type="ChEBI" id="CHEBI:57692"/>
    </ligand>
</feature>
<dbReference type="SUPFAM" id="SSF51905">
    <property type="entry name" value="FAD/NAD(P)-binding domain"/>
    <property type="match status" value="1"/>
</dbReference>
<dbReference type="Gene3D" id="3.30.390.30">
    <property type="match status" value="1"/>
</dbReference>
<keyword evidence="7 12" id="KW-0274">FAD</keyword>
<evidence type="ECO:0000256" key="5">
    <source>
        <dbReference type="ARBA" id="ARBA00022490"/>
    </source>
</evidence>
<evidence type="ECO:0000256" key="6">
    <source>
        <dbReference type="ARBA" id="ARBA00022630"/>
    </source>
</evidence>
<sequence>MSKQFDVIVIGGGPGGYIAAIRAAQLGFNVACIDEWKNGKGGPAPGGTCTNVGCIPSKALLQSSEHFEQAGHHFADHGIKVEGLGLDVEKMLARKDQVVKQNNDGILYLFKKNKIAFFHGRGSFVKTDAGGYEIKVAGAAEESIVGKHIILATGSNARALPGAPFDEENILSNDGALRIGAVPKKLGLIGSGVIGLEMGSVWRRLGAEVTVLEALPTFLGAVDEQIAKEAKKAFDKQKLKIELGVKVGEIKSSKKGVSVAWTNAKGEAQTLEVDKLIVSIGRVPNTIGLNAEAVGLKLDERGAIAVDDECKTNLPNVWAIGDVVRGPMLAHKAEEEGVAVAERIAGQHGHVNFNTIPWVIYTSPEIAWVGQTEQQLKASGRAYKAGTFPFLANGRARALGDTTGMVKFLADAATDEILGVHIVGPQASELISEAVVAMEFKASAEDIARICHAHPSLSEATKEAALAVDKRTLNF</sequence>
<feature type="binding site" evidence="12">
    <location>
        <position position="122"/>
    </location>
    <ligand>
        <name>FAD</name>
        <dbReference type="ChEBI" id="CHEBI:57692"/>
    </ligand>
</feature>
<evidence type="ECO:0000256" key="1">
    <source>
        <dbReference type="ARBA" id="ARBA00004496"/>
    </source>
</evidence>
<comment type="caution">
    <text evidence="17">The sequence shown here is derived from an EMBL/GenBank/DDBJ whole genome shotgun (WGS) entry which is preliminary data.</text>
</comment>
<dbReference type="EC" id="1.8.1.4" evidence="3 14"/>
<feature type="binding site" evidence="12">
    <location>
        <begin position="153"/>
        <end position="155"/>
    </location>
    <ligand>
        <name>FAD</name>
        <dbReference type="ChEBI" id="CHEBI:57692"/>
    </ligand>
</feature>
<name>A0A431TT07_9BURK</name>
<evidence type="ECO:0000256" key="14">
    <source>
        <dbReference type="RuleBase" id="RU003692"/>
    </source>
</evidence>
<feature type="binding site" evidence="12">
    <location>
        <position position="213"/>
    </location>
    <ligand>
        <name>NAD(+)</name>
        <dbReference type="ChEBI" id="CHEBI:57540"/>
    </ligand>
</feature>
<dbReference type="EMBL" id="RXOE01000001">
    <property type="protein sequence ID" value="RTQ37168.1"/>
    <property type="molecule type" value="Genomic_DNA"/>
</dbReference>
<dbReference type="Pfam" id="PF07992">
    <property type="entry name" value="Pyr_redox_2"/>
    <property type="match status" value="1"/>
</dbReference>
<evidence type="ECO:0000313" key="18">
    <source>
        <dbReference type="Proteomes" id="UP000267418"/>
    </source>
</evidence>
<dbReference type="SUPFAM" id="SSF55424">
    <property type="entry name" value="FAD/NAD-linked reductases, dimerisation (C-terminal) domain"/>
    <property type="match status" value="1"/>
</dbReference>
<dbReference type="InterPro" id="IPR001100">
    <property type="entry name" value="Pyr_nuc-diS_OxRdtase"/>
</dbReference>